<reference evidence="6" key="1">
    <citation type="submission" date="2015-09" db="EMBL/GenBank/DDBJ databases">
        <authorList>
            <person name="Jackson K.R."/>
            <person name="Lunt B.L."/>
            <person name="Fisher J.N.B."/>
            <person name="Gardner A.V."/>
            <person name="Bailey M.E."/>
            <person name="Deus L.M."/>
            <person name="Earl A.S."/>
            <person name="Gibby P.D."/>
            <person name="Hartmann K.A."/>
            <person name="Liu J.E."/>
            <person name="Manci A.M."/>
            <person name="Nielsen D.A."/>
            <person name="Solomon M.B."/>
            <person name="Breakwell D.P."/>
            <person name="Burnett S.H."/>
            <person name="Grose J.H."/>
        </authorList>
    </citation>
    <scope>NUCLEOTIDE SEQUENCE</scope>
</reference>
<reference evidence="7 8" key="2">
    <citation type="submission" date="2024-03" db="EMBL/GenBank/DDBJ databases">
        <authorList>
            <person name="Martinez-Hernandez J."/>
        </authorList>
    </citation>
    <scope>NUCLEOTIDE SEQUENCE [LARGE SCALE GENOMIC DNA]</scope>
</reference>
<evidence type="ECO:0000256" key="3">
    <source>
        <dbReference type="ARBA" id="ARBA00022729"/>
    </source>
</evidence>
<accession>A0A140CQ69</accession>
<gene>
    <name evidence="6" type="primary">IDA</name>
    <name evidence="7" type="ORF">LLUT_LOCUS26244</name>
</gene>
<feature type="signal peptide" evidence="5">
    <location>
        <begin position="1"/>
        <end position="27"/>
    </location>
</feature>
<evidence type="ECO:0000256" key="4">
    <source>
        <dbReference type="SAM" id="MobiDB-lite"/>
    </source>
</evidence>
<proteinExistence type="evidence at transcript level"/>
<dbReference type="InterPro" id="IPR039639">
    <property type="entry name" value="IDA-like"/>
</dbReference>
<evidence type="ECO:0000313" key="6">
    <source>
        <dbReference type="EMBL" id="AMH85930.1"/>
    </source>
</evidence>
<organism evidence="6">
    <name type="scientific">Lupinus luteus</name>
    <name type="common">European yellow lupine</name>
    <dbReference type="NCBI Taxonomy" id="3873"/>
    <lineage>
        <taxon>Eukaryota</taxon>
        <taxon>Viridiplantae</taxon>
        <taxon>Streptophyta</taxon>
        <taxon>Embryophyta</taxon>
        <taxon>Tracheophyta</taxon>
        <taxon>Spermatophyta</taxon>
        <taxon>Magnoliopsida</taxon>
        <taxon>eudicotyledons</taxon>
        <taxon>Gunneridae</taxon>
        <taxon>Pentapetalae</taxon>
        <taxon>rosids</taxon>
        <taxon>fabids</taxon>
        <taxon>Fabales</taxon>
        <taxon>Fabaceae</taxon>
        <taxon>Papilionoideae</taxon>
        <taxon>50 kb inversion clade</taxon>
        <taxon>genistoids sensu lato</taxon>
        <taxon>core genistoids</taxon>
        <taxon>Genisteae</taxon>
        <taxon>Lupinus</taxon>
    </lineage>
</organism>
<dbReference type="PANTHER" id="PTHR33599">
    <property type="entry name" value="PROTEIN IDA-LIKE 5"/>
    <property type="match status" value="1"/>
</dbReference>
<dbReference type="EMBL" id="KT716180">
    <property type="protein sequence ID" value="AMH85930.1"/>
    <property type="molecule type" value="mRNA"/>
</dbReference>
<comment type="subcellular location">
    <subcellularLocation>
        <location evidence="1">Secreted</location>
        <location evidence="1">Extracellular space</location>
    </subcellularLocation>
</comment>
<evidence type="ECO:0000256" key="2">
    <source>
        <dbReference type="ARBA" id="ARBA00022525"/>
    </source>
</evidence>
<keyword evidence="3 5" id="KW-0732">Signal</keyword>
<protein>
    <submittedName>
        <fullName evidence="6">Inflorescence deficient in abscission</fullName>
    </submittedName>
</protein>
<dbReference type="Proteomes" id="UP001497480">
    <property type="component" value="Unassembled WGS sequence"/>
</dbReference>
<feature type="chain" id="PRO_5044548679" evidence="5">
    <location>
        <begin position="28"/>
        <end position="76"/>
    </location>
</feature>
<feature type="region of interest" description="Disordered" evidence="4">
    <location>
        <begin position="48"/>
        <end position="76"/>
    </location>
</feature>
<dbReference type="AlphaFoldDB" id="A0A140CQ69"/>
<evidence type="ECO:0000256" key="1">
    <source>
        <dbReference type="ARBA" id="ARBA00004239"/>
    </source>
</evidence>
<name>A0A140CQ69_LUPLU</name>
<evidence type="ECO:0000313" key="8">
    <source>
        <dbReference type="Proteomes" id="UP001497480"/>
    </source>
</evidence>
<dbReference type="GO" id="GO:0010227">
    <property type="term" value="P:floral organ abscission"/>
    <property type="evidence" value="ECO:0007669"/>
    <property type="project" value="InterPro"/>
</dbReference>
<keyword evidence="2" id="KW-0964">Secreted</keyword>
<dbReference type="PANTHER" id="PTHR33599:SF22">
    <property type="entry name" value="PROTEIN, PUTATIVE-RELATED"/>
    <property type="match status" value="1"/>
</dbReference>
<sequence length="76" mass="8906">MVMCRRPLIIVLWLLLFLFIFMSHCHGSRTTTAFKFNPKSQHHGHFSGFLPKRTHMPYSTPSRKHNDIGLRSVRSP</sequence>
<keyword evidence="8" id="KW-1185">Reference proteome</keyword>
<evidence type="ECO:0000313" key="7">
    <source>
        <dbReference type="EMBL" id="CAL0325184.1"/>
    </source>
</evidence>
<dbReference type="EMBL" id="CAXHTB010000018">
    <property type="protein sequence ID" value="CAL0325184.1"/>
    <property type="molecule type" value="Genomic_DNA"/>
</dbReference>
<evidence type="ECO:0000256" key="5">
    <source>
        <dbReference type="SAM" id="SignalP"/>
    </source>
</evidence>
<dbReference type="GO" id="GO:0005576">
    <property type="term" value="C:extracellular region"/>
    <property type="evidence" value="ECO:0007669"/>
    <property type="project" value="UniProtKB-SubCell"/>
</dbReference>